<proteinExistence type="predicted"/>
<comment type="caution">
    <text evidence="1">The sequence shown here is derived from an EMBL/GenBank/DDBJ whole genome shotgun (WGS) entry which is preliminary data.</text>
</comment>
<organism evidence="1 2">
    <name type="scientific">Spiromyces aspiralis</name>
    <dbReference type="NCBI Taxonomy" id="68401"/>
    <lineage>
        <taxon>Eukaryota</taxon>
        <taxon>Fungi</taxon>
        <taxon>Fungi incertae sedis</taxon>
        <taxon>Zoopagomycota</taxon>
        <taxon>Kickxellomycotina</taxon>
        <taxon>Kickxellomycetes</taxon>
        <taxon>Kickxellales</taxon>
        <taxon>Kickxellaceae</taxon>
        <taxon>Spiromyces</taxon>
    </lineage>
</organism>
<sequence length="72" mass="8177">GLGSVGTIYGWRLQHSGLFNIYALCRSNYEKARDYGIDIDSLHYGKDVFRPSKVFRDIKDAVASVPARSFDY</sequence>
<dbReference type="Proteomes" id="UP001145114">
    <property type="component" value="Unassembled WGS sequence"/>
</dbReference>
<dbReference type="EMBL" id="JAMZIH010008901">
    <property type="protein sequence ID" value="KAJ1671136.1"/>
    <property type="molecule type" value="Genomic_DNA"/>
</dbReference>
<reference evidence="1" key="1">
    <citation type="submission" date="2022-06" db="EMBL/GenBank/DDBJ databases">
        <title>Phylogenomic reconstructions and comparative analyses of Kickxellomycotina fungi.</title>
        <authorList>
            <person name="Reynolds N.K."/>
            <person name="Stajich J.E."/>
            <person name="Barry K."/>
            <person name="Grigoriev I.V."/>
            <person name="Crous P."/>
            <person name="Smith M.E."/>
        </authorList>
    </citation>
    <scope>NUCLEOTIDE SEQUENCE</scope>
    <source>
        <strain evidence="1">RSA 2271</strain>
    </source>
</reference>
<feature type="non-terminal residue" evidence="1">
    <location>
        <position position="72"/>
    </location>
</feature>
<evidence type="ECO:0000313" key="2">
    <source>
        <dbReference type="Proteomes" id="UP001145114"/>
    </source>
</evidence>
<feature type="non-terminal residue" evidence="1">
    <location>
        <position position="1"/>
    </location>
</feature>
<accession>A0ACC1HA18</accession>
<name>A0ACC1HA18_9FUNG</name>
<gene>
    <name evidence="1" type="ORF">EV182_007806</name>
</gene>
<protein>
    <submittedName>
        <fullName evidence="1">Uncharacterized protein</fullName>
    </submittedName>
</protein>
<evidence type="ECO:0000313" key="1">
    <source>
        <dbReference type="EMBL" id="KAJ1671136.1"/>
    </source>
</evidence>
<keyword evidence="2" id="KW-1185">Reference proteome</keyword>